<dbReference type="PRINTS" id="PR00237">
    <property type="entry name" value="GPCRRHODOPSN"/>
</dbReference>
<evidence type="ECO:0000256" key="7">
    <source>
        <dbReference type="ARBA" id="ARBA00023224"/>
    </source>
</evidence>
<reference evidence="12" key="1">
    <citation type="submission" date="2022-11" db="EMBL/GenBank/DDBJ databases">
        <title>Centuries of genome instability and evolution in soft-shell clam transmissible cancer (bioRxiv).</title>
        <authorList>
            <person name="Hart S.F.M."/>
            <person name="Yonemitsu M.A."/>
            <person name="Giersch R.M."/>
            <person name="Beal B.F."/>
            <person name="Arriagada G."/>
            <person name="Davis B.W."/>
            <person name="Ostrander E.A."/>
            <person name="Goff S.P."/>
            <person name="Metzger M.J."/>
        </authorList>
    </citation>
    <scope>NUCLEOTIDE SEQUENCE</scope>
    <source>
        <strain evidence="12">MELC-2E11</strain>
        <tissue evidence="12">Siphon/mantle</tissue>
    </source>
</reference>
<dbReference type="PANTHER" id="PTHR24243:SF224">
    <property type="entry name" value="G-PROTEIN COUPLED RECEPTOR 19-RELATED"/>
    <property type="match status" value="1"/>
</dbReference>
<organism evidence="12 13">
    <name type="scientific">Mya arenaria</name>
    <name type="common">Soft-shell clam</name>
    <dbReference type="NCBI Taxonomy" id="6604"/>
    <lineage>
        <taxon>Eukaryota</taxon>
        <taxon>Metazoa</taxon>
        <taxon>Spiralia</taxon>
        <taxon>Lophotrochozoa</taxon>
        <taxon>Mollusca</taxon>
        <taxon>Bivalvia</taxon>
        <taxon>Autobranchia</taxon>
        <taxon>Heteroconchia</taxon>
        <taxon>Euheterodonta</taxon>
        <taxon>Imparidentia</taxon>
        <taxon>Neoheterodontei</taxon>
        <taxon>Myida</taxon>
        <taxon>Myoidea</taxon>
        <taxon>Myidae</taxon>
        <taxon>Mya</taxon>
    </lineage>
</organism>
<evidence type="ECO:0000256" key="5">
    <source>
        <dbReference type="ARBA" id="ARBA00023136"/>
    </source>
</evidence>
<feature type="domain" description="G-protein coupled receptors family 1 profile" evidence="11">
    <location>
        <begin position="96"/>
        <end position="421"/>
    </location>
</feature>
<dbReference type="CDD" id="cd00637">
    <property type="entry name" value="7tm_classA_rhodopsin-like"/>
    <property type="match status" value="1"/>
</dbReference>
<feature type="compositionally biased region" description="Basic and acidic residues" evidence="9">
    <location>
        <begin position="310"/>
        <end position="324"/>
    </location>
</feature>
<feature type="transmembrane region" description="Helical" evidence="10">
    <location>
        <begin position="392"/>
        <end position="411"/>
    </location>
</feature>
<dbReference type="Pfam" id="PF00001">
    <property type="entry name" value="7tm_1"/>
    <property type="match status" value="1"/>
</dbReference>
<evidence type="ECO:0000256" key="9">
    <source>
        <dbReference type="SAM" id="MobiDB-lite"/>
    </source>
</evidence>
<keyword evidence="5 10" id="KW-0472">Membrane</keyword>
<dbReference type="InterPro" id="IPR017452">
    <property type="entry name" value="GPCR_Rhodpsn_7TM"/>
</dbReference>
<sequence length="450" mass="50492">MPEDASTLGSDDGHSLSSTANDKSGHPIMPLPGNHTESSSTAVKMFNNSTTLPSDDNMTTTANTAELIQRLNDEVARLMLPATIYIVICMVLGLIGNVMVCFFYGCKTKRTTNTYFIVILALYDIIVCAISMPTEIVDIQLYYTFENNIACKILRFVNYFAGIGSILTLVAIATDRFKKICRATQPQLTFKTTRFVSVGIIGIAIFLSWPSLLIYGSIKVPIDNEYGLDLWGSDCTSTKDKAYRKYVWMFNGVHCLLFIILSIALIVLYSIIGNKIFSHNKNLQKHRPFQKQTSNNDADISFTNTQTSTTDERVSKDSKDHSASKLDQGTHGIMKNHVGTKTSVIPQKNIRVDKESVRITMVMIIVTVIFILSGLPFLSLTVWRIVEGKHEALFLSGAGLVGFKIGSRSFLLNSSLNPWIYGIFNRNFRRFFFGWCCDCFAYIKKRCQRH</sequence>
<evidence type="ECO:0000256" key="1">
    <source>
        <dbReference type="ARBA" id="ARBA00004141"/>
    </source>
</evidence>
<keyword evidence="2 8" id="KW-0812">Transmembrane</keyword>
<accession>A0ABY7DTZ6</accession>
<feature type="transmembrane region" description="Helical" evidence="10">
    <location>
        <begin position="195"/>
        <end position="218"/>
    </location>
</feature>
<dbReference type="Proteomes" id="UP001164746">
    <property type="component" value="Chromosome 3"/>
</dbReference>
<feature type="transmembrane region" description="Helical" evidence="10">
    <location>
        <begin position="82"/>
        <end position="103"/>
    </location>
</feature>
<dbReference type="PROSITE" id="PS50262">
    <property type="entry name" value="G_PROTEIN_RECEP_F1_2"/>
    <property type="match status" value="1"/>
</dbReference>
<protein>
    <submittedName>
        <fullName evidence="12">NPFF2-like protein</fullName>
    </submittedName>
</protein>
<feature type="region of interest" description="Disordered" evidence="9">
    <location>
        <begin position="288"/>
        <end position="326"/>
    </location>
</feature>
<keyword evidence="4 8" id="KW-0297">G-protein coupled receptor</keyword>
<feature type="transmembrane region" description="Helical" evidence="10">
    <location>
        <begin position="115"/>
        <end position="133"/>
    </location>
</feature>
<comment type="subcellular location">
    <subcellularLocation>
        <location evidence="1">Membrane</location>
        <topology evidence="1">Multi-pass membrane protein</topology>
    </subcellularLocation>
</comment>
<name>A0ABY7DTZ6_MYAAR</name>
<keyword evidence="3 10" id="KW-1133">Transmembrane helix</keyword>
<keyword evidence="13" id="KW-1185">Reference proteome</keyword>
<evidence type="ECO:0000256" key="2">
    <source>
        <dbReference type="ARBA" id="ARBA00022692"/>
    </source>
</evidence>
<dbReference type="InterPro" id="IPR000276">
    <property type="entry name" value="GPCR_Rhodpsn"/>
</dbReference>
<evidence type="ECO:0000256" key="3">
    <source>
        <dbReference type="ARBA" id="ARBA00022989"/>
    </source>
</evidence>
<evidence type="ECO:0000256" key="8">
    <source>
        <dbReference type="RuleBase" id="RU000688"/>
    </source>
</evidence>
<dbReference type="SUPFAM" id="SSF81321">
    <property type="entry name" value="Family A G protein-coupled receptor-like"/>
    <property type="match status" value="1"/>
</dbReference>
<evidence type="ECO:0000256" key="6">
    <source>
        <dbReference type="ARBA" id="ARBA00023170"/>
    </source>
</evidence>
<feature type="transmembrane region" description="Helical" evidence="10">
    <location>
        <begin position="361"/>
        <end position="386"/>
    </location>
</feature>
<proteinExistence type="inferred from homology"/>
<keyword evidence="6 8" id="KW-0675">Receptor</keyword>
<evidence type="ECO:0000313" key="12">
    <source>
        <dbReference type="EMBL" id="WAR00317.1"/>
    </source>
</evidence>
<feature type="compositionally biased region" description="Polar residues" evidence="9">
    <location>
        <begin position="290"/>
        <end position="309"/>
    </location>
</feature>
<keyword evidence="7 8" id="KW-0807">Transducer</keyword>
<feature type="transmembrane region" description="Helical" evidence="10">
    <location>
        <begin position="153"/>
        <end position="174"/>
    </location>
</feature>
<evidence type="ECO:0000313" key="13">
    <source>
        <dbReference type="Proteomes" id="UP001164746"/>
    </source>
</evidence>
<comment type="similarity">
    <text evidence="8">Belongs to the G-protein coupled receptor 1 family.</text>
</comment>
<evidence type="ECO:0000256" key="10">
    <source>
        <dbReference type="SAM" id="Phobius"/>
    </source>
</evidence>
<dbReference type="PROSITE" id="PS00237">
    <property type="entry name" value="G_PROTEIN_RECEP_F1_1"/>
    <property type="match status" value="1"/>
</dbReference>
<evidence type="ECO:0000256" key="4">
    <source>
        <dbReference type="ARBA" id="ARBA00023040"/>
    </source>
</evidence>
<dbReference type="EMBL" id="CP111014">
    <property type="protein sequence ID" value="WAR00317.1"/>
    <property type="molecule type" value="Genomic_DNA"/>
</dbReference>
<gene>
    <name evidence="12" type="ORF">MAR_024689</name>
</gene>
<feature type="region of interest" description="Disordered" evidence="9">
    <location>
        <begin position="1"/>
        <end position="39"/>
    </location>
</feature>
<evidence type="ECO:0000259" key="11">
    <source>
        <dbReference type="PROSITE" id="PS50262"/>
    </source>
</evidence>
<dbReference type="Gene3D" id="1.20.1070.10">
    <property type="entry name" value="Rhodopsin 7-helix transmembrane proteins"/>
    <property type="match status" value="1"/>
</dbReference>
<dbReference type="PANTHER" id="PTHR24243">
    <property type="entry name" value="G-PROTEIN COUPLED RECEPTOR"/>
    <property type="match status" value="1"/>
</dbReference>
<feature type="transmembrane region" description="Helical" evidence="10">
    <location>
        <begin position="246"/>
        <end position="272"/>
    </location>
</feature>